<dbReference type="RefSeq" id="WP_344148852.1">
    <property type="nucleotide sequence ID" value="NZ_BAAAQR010000002.1"/>
</dbReference>
<feature type="domain" description="VTC" evidence="1">
    <location>
        <begin position="33"/>
        <end position="238"/>
    </location>
</feature>
<dbReference type="InterPro" id="IPR018966">
    <property type="entry name" value="VTC_domain"/>
</dbReference>
<dbReference type="Proteomes" id="UP001501771">
    <property type="component" value="Unassembled WGS sequence"/>
</dbReference>
<gene>
    <name evidence="2" type="ORF">GCM10009844_11190</name>
</gene>
<dbReference type="Gene3D" id="3.20.100.30">
    <property type="entry name" value="VTC, catalytic tunnel domain"/>
    <property type="match status" value="1"/>
</dbReference>
<dbReference type="Pfam" id="PF09359">
    <property type="entry name" value="VTC"/>
    <property type="match status" value="1"/>
</dbReference>
<evidence type="ECO:0000313" key="2">
    <source>
        <dbReference type="EMBL" id="GAA2141030.1"/>
    </source>
</evidence>
<dbReference type="EMBL" id="BAAAQR010000002">
    <property type="protein sequence ID" value="GAA2141030.1"/>
    <property type="molecule type" value="Genomic_DNA"/>
</dbReference>
<comment type="caution">
    <text evidence="2">The sequence shown here is derived from an EMBL/GenBank/DDBJ whole genome shotgun (WGS) entry which is preliminary data.</text>
</comment>
<evidence type="ECO:0000259" key="1">
    <source>
        <dbReference type="Pfam" id="PF09359"/>
    </source>
</evidence>
<accession>A0ABN2ZEP2</accession>
<sequence length="263" mass="29409">MLADRTRPAPVDVSGRAGVGLDEVVQEAANLTRVDRKYLVDRHLAESFLTLLPASFRVLTIDGRRTTSYSSVYFDTARLDACRDHVQRRRRRWKVRSRMYVEDRLCRFEVKTRDGRGVTQKQVAASHPDQHGLLGSDEAAFVTGTLRDHGVDVDVATLAPSMRVDYQRLTLADTAAALRVTLDWGVECSLDGGRVWVDEDWVLVETKGGLRPSPADALLGSLGARPRSFSKYVSAASLLREDIPDNDVRRLRGRQLHLQEAIA</sequence>
<dbReference type="InterPro" id="IPR042267">
    <property type="entry name" value="VTC_sf"/>
</dbReference>
<name>A0ABN2ZEP2_9ACTN</name>
<keyword evidence="3" id="KW-1185">Reference proteome</keyword>
<organism evidence="2 3">
    <name type="scientific">Nocardioides koreensis</name>
    <dbReference type="NCBI Taxonomy" id="433651"/>
    <lineage>
        <taxon>Bacteria</taxon>
        <taxon>Bacillati</taxon>
        <taxon>Actinomycetota</taxon>
        <taxon>Actinomycetes</taxon>
        <taxon>Propionibacteriales</taxon>
        <taxon>Nocardioidaceae</taxon>
        <taxon>Nocardioides</taxon>
    </lineage>
</organism>
<evidence type="ECO:0000313" key="3">
    <source>
        <dbReference type="Proteomes" id="UP001501771"/>
    </source>
</evidence>
<reference evidence="2 3" key="1">
    <citation type="journal article" date="2019" name="Int. J. Syst. Evol. Microbiol.">
        <title>The Global Catalogue of Microorganisms (GCM) 10K type strain sequencing project: providing services to taxonomists for standard genome sequencing and annotation.</title>
        <authorList>
            <consortium name="The Broad Institute Genomics Platform"/>
            <consortium name="The Broad Institute Genome Sequencing Center for Infectious Disease"/>
            <person name="Wu L."/>
            <person name="Ma J."/>
        </authorList>
    </citation>
    <scope>NUCLEOTIDE SEQUENCE [LARGE SCALE GENOMIC DNA]</scope>
    <source>
        <strain evidence="2 3">JCM 16022</strain>
    </source>
</reference>
<dbReference type="CDD" id="cd07750">
    <property type="entry name" value="PolyPPase_VTC_like"/>
    <property type="match status" value="1"/>
</dbReference>
<protein>
    <submittedName>
        <fullName evidence="2">Polyphosphate polymerase domain-containing protein</fullName>
    </submittedName>
</protein>
<proteinExistence type="predicted"/>